<feature type="transmembrane region" description="Helical" evidence="7">
    <location>
        <begin position="343"/>
        <end position="361"/>
    </location>
</feature>
<feature type="transmembrane region" description="Helical" evidence="7">
    <location>
        <begin position="246"/>
        <end position="264"/>
    </location>
</feature>
<dbReference type="Gene3D" id="1.20.1250.20">
    <property type="entry name" value="MFS general substrate transporter like domains"/>
    <property type="match status" value="2"/>
</dbReference>
<evidence type="ECO:0000256" key="4">
    <source>
        <dbReference type="ARBA" id="ARBA00022692"/>
    </source>
</evidence>
<evidence type="ECO:0000256" key="5">
    <source>
        <dbReference type="ARBA" id="ARBA00022989"/>
    </source>
</evidence>
<dbReference type="Pfam" id="PF07690">
    <property type="entry name" value="MFS_1"/>
    <property type="match status" value="2"/>
</dbReference>
<evidence type="ECO:0000313" key="9">
    <source>
        <dbReference type="EMBL" id="GAJ91955.1"/>
    </source>
</evidence>
<feature type="transmembrane region" description="Helical" evidence="7">
    <location>
        <begin position="98"/>
        <end position="121"/>
    </location>
</feature>
<accession>A0AA87Q2M2</accession>
<keyword evidence="3" id="KW-1003">Cell membrane</keyword>
<keyword evidence="4 7" id="KW-0812">Transmembrane</keyword>
<evidence type="ECO:0000256" key="6">
    <source>
        <dbReference type="ARBA" id="ARBA00023136"/>
    </source>
</evidence>
<feature type="transmembrane region" description="Helical" evidence="7">
    <location>
        <begin position="133"/>
        <end position="155"/>
    </location>
</feature>
<keyword evidence="5 7" id="KW-1133">Transmembrane helix</keyword>
<dbReference type="EMBL" id="BAYX01000003">
    <property type="protein sequence ID" value="GAJ91955.1"/>
    <property type="molecule type" value="Genomic_DNA"/>
</dbReference>
<dbReference type="AlphaFoldDB" id="A0AA87Q2M2"/>
<dbReference type="GO" id="GO:0005886">
    <property type="term" value="C:plasma membrane"/>
    <property type="evidence" value="ECO:0007669"/>
    <property type="project" value="UniProtKB-SubCell"/>
</dbReference>
<dbReference type="PROSITE" id="PS50850">
    <property type="entry name" value="MFS"/>
    <property type="match status" value="1"/>
</dbReference>
<evidence type="ECO:0000256" key="7">
    <source>
        <dbReference type="SAM" id="Phobius"/>
    </source>
</evidence>
<feature type="domain" description="Major facilitator superfamily (MFS) profile" evidence="8">
    <location>
        <begin position="1"/>
        <end position="185"/>
    </location>
</feature>
<keyword evidence="6 7" id="KW-0472">Membrane</keyword>
<dbReference type="RefSeq" id="WP_042470615.1">
    <property type="nucleotide sequence ID" value="NZ_BAYX01000003.1"/>
</dbReference>
<organism evidence="9 10">
    <name type="scientific">Rhizobium rhizogenes NBRC 13257</name>
    <dbReference type="NCBI Taxonomy" id="1220581"/>
    <lineage>
        <taxon>Bacteria</taxon>
        <taxon>Pseudomonadati</taxon>
        <taxon>Pseudomonadota</taxon>
        <taxon>Alphaproteobacteria</taxon>
        <taxon>Hyphomicrobiales</taxon>
        <taxon>Rhizobiaceae</taxon>
        <taxon>Rhizobium/Agrobacterium group</taxon>
        <taxon>Rhizobium</taxon>
    </lineage>
</organism>
<evidence type="ECO:0000256" key="1">
    <source>
        <dbReference type="ARBA" id="ARBA00004651"/>
    </source>
</evidence>
<evidence type="ECO:0000313" key="10">
    <source>
        <dbReference type="Proteomes" id="UP000026941"/>
    </source>
</evidence>
<dbReference type="InterPro" id="IPR036259">
    <property type="entry name" value="MFS_trans_sf"/>
</dbReference>
<feature type="transmembrane region" description="Helical" evidence="7">
    <location>
        <begin position="74"/>
        <end position="92"/>
    </location>
</feature>
<proteinExistence type="predicted"/>
<dbReference type="InterPro" id="IPR020846">
    <property type="entry name" value="MFS_dom"/>
</dbReference>
<keyword evidence="2" id="KW-0813">Transport</keyword>
<dbReference type="PANTHER" id="PTHR23517:SF2">
    <property type="entry name" value="MULTIDRUG RESISTANCE PROTEIN MDTH"/>
    <property type="match status" value="1"/>
</dbReference>
<feature type="transmembrane region" description="Helical" evidence="7">
    <location>
        <begin position="276"/>
        <end position="295"/>
    </location>
</feature>
<comment type="subcellular location">
    <subcellularLocation>
        <location evidence="1">Cell membrane</location>
        <topology evidence="1">Multi-pass membrane protein</topology>
    </subcellularLocation>
</comment>
<feature type="transmembrane region" description="Helical" evidence="7">
    <location>
        <begin position="367"/>
        <end position="388"/>
    </location>
</feature>
<feature type="transmembrane region" description="Helical" evidence="7">
    <location>
        <begin position="9"/>
        <end position="33"/>
    </location>
</feature>
<dbReference type="InterPro" id="IPR011701">
    <property type="entry name" value="MFS"/>
</dbReference>
<evidence type="ECO:0000256" key="2">
    <source>
        <dbReference type="ARBA" id="ARBA00022448"/>
    </source>
</evidence>
<feature type="transmembrane region" description="Helical" evidence="7">
    <location>
        <begin position="301"/>
        <end position="322"/>
    </location>
</feature>
<reference evidence="9 10" key="1">
    <citation type="submission" date="2014-05" db="EMBL/GenBank/DDBJ databases">
        <title>Whole genome shotgun sequence of Rhizobium rhizogenes NBRC 13257.</title>
        <authorList>
            <person name="Katano-Makiyama Y."/>
            <person name="Hosoyama A."/>
            <person name="Hashimoto M."/>
            <person name="Hosoyama Y."/>
            <person name="Noguchi M."/>
            <person name="Tsuchikane K."/>
            <person name="Kimura A."/>
            <person name="Ohji S."/>
            <person name="Ichikawa N."/>
            <person name="Yamazoe A."/>
            <person name="Fujita N."/>
        </authorList>
    </citation>
    <scope>NUCLEOTIDE SEQUENCE [LARGE SCALE GENOMIC DNA]</scope>
    <source>
        <strain evidence="9 10">NBRC 13257</strain>
    </source>
</reference>
<sequence length="399" mass="42017">MIPKLPRQLWLLAAIAFVNFLGFMVTPFLVLYLTSAVGLSIETAGIILTVFGLGSIFGAWAGGHASDRIGSENVLILSFLASAATLFLIPALGDSMSIGAAVAIMAFANGAFRPAYDACVVRLCPEDERSQAYAIYVVAINVGAGMAAAMAGHLYARQPSLIFFIDGLTSAVAAIAVLVFLDRSVPRHAAPAVKADTSKPAGLPYRNMEFLLLCLAACVLDMVGRQTSSTLPLFVTSYYGMTPEEYGNLLTLGHFVFAAAILPVSRWAKSKNHMTVVLIGMMIVAVSFGALPLGGSVTALVTLYLLLTAGQLMFYPAIMAMVMGQAARSGGKSGAYMSFYRTAQAAAGIVAPAIGTFIYVHFSASSLWLGCSVITALCAILLAMRLMLRVSPDRGALEP</sequence>
<name>A0AA87Q2M2_RHIRH</name>
<dbReference type="PANTHER" id="PTHR23517">
    <property type="entry name" value="RESISTANCE PROTEIN MDTM, PUTATIVE-RELATED-RELATED"/>
    <property type="match status" value="1"/>
</dbReference>
<gene>
    <name evidence="9" type="ORF">RRH01S_03_00230</name>
</gene>
<protein>
    <submittedName>
        <fullName evidence="9">Major facilitator superfamily transporter</fullName>
    </submittedName>
</protein>
<dbReference type="InterPro" id="IPR050171">
    <property type="entry name" value="MFS_Transporters"/>
</dbReference>
<feature type="transmembrane region" description="Helical" evidence="7">
    <location>
        <begin position="161"/>
        <end position="181"/>
    </location>
</feature>
<comment type="caution">
    <text evidence="9">The sequence shown here is derived from an EMBL/GenBank/DDBJ whole genome shotgun (WGS) entry which is preliminary data.</text>
</comment>
<dbReference type="Proteomes" id="UP000026941">
    <property type="component" value="Unassembled WGS sequence"/>
</dbReference>
<evidence type="ECO:0000256" key="3">
    <source>
        <dbReference type="ARBA" id="ARBA00022475"/>
    </source>
</evidence>
<dbReference type="SUPFAM" id="SSF103473">
    <property type="entry name" value="MFS general substrate transporter"/>
    <property type="match status" value="1"/>
</dbReference>
<dbReference type="GO" id="GO:0022857">
    <property type="term" value="F:transmembrane transporter activity"/>
    <property type="evidence" value="ECO:0007669"/>
    <property type="project" value="InterPro"/>
</dbReference>
<feature type="transmembrane region" description="Helical" evidence="7">
    <location>
        <begin position="39"/>
        <end position="62"/>
    </location>
</feature>
<evidence type="ECO:0000259" key="8">
    <source>
        <dbReference type="PROSITE" id="PS50850"/>
    </source>
</evidence>